<dbReference type="OrthoDB" id="1116391at2"/>
<keyword evidence="1" id="KW-0812">Transmembrane</keyword>
<feature type="transmembrane region" description="Helical" evidence="1">
    <location>
        <begin position="178"/>
        <end position="200"/>
    </location>
</feature>
<dbReference type="AlphaFoldDB" id="A0A2V4A0S7"/>
<reference evidence="2 3" key="1">
    <citation type="submission" date="2018-05" db="EMBL/GenBank/DDBJ databases">
        <title>Marinifilum breve JC075T sp. nov., a marine bacterium isolated from Yongle Blue Hole in the South China Sea.</title>
        <authorList>
            <person name="Fu T."/>
        </authorList>
    </citation>
    <scope>NUCLEOTIDE SEQUENCE [LARGE SCALE GENOMIC DNA]</scope>
    <source>
        <strain evidence="2 3">JC075</strain>
    </source>
</reference>
<comment type="caution">
    <text evidence="2">The sequence shown here is derived from an EMBL/GenBank/DDBJ whole genome shotgun (WGS) entry which is preliminary data.</text>
</comment>
<protein>
    <submittedName>
        <fullName evidence="2">Uncharacterized protein</fullName>
    </submittedName>
</protein>
<feature type="transmembrane region" description="Helical" evidence="1">
    <location>
        <begin position="98"/>
        <end position="117"/>
    </location>
</feature>
<name>A0A2V4A0S7_9BACT</name>
<keyword evidence="1" id="KW-1133">Transmembrane helix</keyword>
<accession>A0A2V4A0S7</accession>
<proteinExistence type="predicted"/>
<keyword evidence="3" id="KW-1185">Reference proteome</keyword>
<evidence type="ECO:0000256" key="1">
    <source>
        <dbReference type="SAM" id="Phobius"/>
    </source>
</evidence>
<evidence type="ECO:0000313" key="2">
    <source>
        <dbReference type="EMBL" id="PXY02352.1"/>
    </source>
</evidence>
<keyword evidence="1" id="KW-0472">Membrane</keyword>
<evidence type="ECO:0000313" key="3">
    <source>
        <dbReference type="Proteomes" id="UP000248079"/>
    </source>
</evidence>
<dbReference type="Proteomes" id="UP000248079">
    <property type="component" value="Unassembled WGS sequence"/>
</dbReference>
<gene>
    <name evidence="2" type="ORF">DF185_06805</name>
</gene>
<dbReference type="EMBL" id="QFLI01000002">
    <property type="protein sequence ID" value="PXY02352.1"/>
    <property type="molecule type" value="Genomic_DNA"/>
</dbReference>
<sequence>MNYDKKRYKIYTWKNWMILHWILNPGLAINDLVLGQKVPKVSLEDKTIDKPRIERTFVPCPHCQAMHDGRTWSTQNGTAFKNWFGLYCNECGNIIPCLPNGLSFIILAITFPIWGWFKERIKAKWLEKQPARFDNINVDHIPNPFDKKTWVTTGLTWGVFMFLMMSIVFPYFKDQEITLQSVLIGIIIWSIGGLGFGYTMKRYTNKKIKKSDENTAANV</sequence>
<organism evidence="2 3">
    <name type="scientific">Marinifilum breve</name>
    <dbReference type="NCBI Taxonomy" id="2184082"/>
    <lineage>
        <taxon>Bacteria</taxon>
        <taxon>Pseudomonadati</taxon>
        <taxon>Bacteroidota</taxon>
        <taxon>Bacteroidia</taxon>
        <taxon>Marinilabiliales</taxon>
        <taxon>Marinifilaceae</taxon>
    </lineage>
</organism>
<dbReference type="RefSeq" id="WP_110359985.1">
    <property type="nucleotide sequence ID" value="NZ_QFLI01000002.1"/>
</dbReference>
<feature type="transmembrane region" description="Helical" evidence="1">
    <location>
        <begin position="150"/>
        <end position="172"/>
    </location>
</feature>